<feature type="transmembrane region" description="Helical" evidence="1">
    <location>
        <begin position="19"/>
        <end position="46"/>
    </location>
</feature>
<dbReference type="Pfam" id="PF06796">
    <property type="entry name" value="NapE"/>
    <property type="match status" value="1"/>
</dbReference>
<keyword evidence="1" id="KW-0812">Transmembrane</keyword>
<evidence type="ECO:0000313" key="2">
    <source>
        <dbReference type="EMBL" id="PMR80438.1"/>
    </source>
</evidence>
<dbReference type="RefSeq" id="WP_102587875.1">
    <property type="nucleotide sequence ID" value="NZ_BNAE01000005.1"/>
</dbReference>
<accession>A0A2N7UJ22</accession>
<dbReference type="AlphaFoldDB" id="A0A2N7UJ22"/>
<name>A0A2N7UJ22_9GAMM</name>
<proteinExistence type="predicted"/>
<sequence length="57" mass="6327">MDDPDTTPLDVRRTQELKLFLFIVVLLFPILAFAVVGGYGFAVWMFQIFTGPPGPPA</sequence>
<comment type="caution">
    <text evidence="2">The sequence shown here is derived from an EMBL/GenBank/DDBJ whole genome shotgun (WGS) entry which is preliminary data.</text>
</comment>
<evidence type="ECO:0000313" key="3">
    <source>
        <dbReference type="Proteomes" id="UP000235547"/>
    </source>
</evidence>
<evidence type="ECO:0000256" key="1">
    <source>
        <dbReference type="SAM" id="Phobius"/>
    </source>
</evidence>
<keyword evidence="3" id="KW-1185">Reference proteome</keyword>
<dbReference type="Proteomes" id="UP000235547">
    <property type="component" value="Unassembled WGS sequence"/>
</dbReference>
<dbReference type="EMBL" id="PNRG01000017">
    <property type="protein sequence ID" value="PMR80438.1"/>
    <property type="molecule type" value="Genomic_DNA"/>
</dbReference>
<reference evidence="2 3" key="1">
    <citation type="submission" date="2018-01" db="EMBL/GenBank/DDBJ databases">
        <title>Halomonas endophytica sp. nov., isolated from storage liquid in the stems of Populus euphratica.</title>
        <authorList>
            <person name="Chen C."/>
        </authorList>
    </citation>
    <scope>NUCLEOTIDE SEQUENCE [LARGE SCALE GENOMIC DNA]</scope>
    <source>
        <strain evidence="2 3">BZ-SZ-XJ27</strain>
    </source>
</reference>
<organism evidence="2 3">
    <name type="scientific">Halomonas urumqiensis</name>
    <dbReference type="NCBI Taxonomy" id="1684789"/>
    <lineage>
        <taxon>Bacteria</taxon>
        <taxon>Pseudomonadati</taxon>
        <taxon>Pseudomonadota</taxon>
        <taxon>Gammaproteobacteria</taxon>
        <taxon>Oceanospirillales</taxon>
        <taxon>Halomonadaceae</taxon>
        <taxon>Halomonas</taxon>
    </lineage>
</organism>
<keyword evidence="1" id="KW-1133">Transmembrane helix</keyword>
<gene>
    <name evidence="2" type="ORF">C1H70_08235</name>
</gene>
<dbReference type="InterPro" id="IPR010649">
    <property type="entry name" value="NapE_TorE"/>
</dbReference>
<protein>
    <submittedName>
        <fullName evidence="2">Nitrate reductase</fullName>
    </submittedName>
</protein>
<keyword evidence="1" id="KW-0472">Membrane</keyword>